<proteinExistence type="predicted"/>
<dbReference type="EMBL" id="VIIS01000436">
    <property type="protein sequence ID" value="KAF0309091.1"/>
    <property type="molecule type" value="Genomic_DNA"/>
</dbReference>
<evidence type="ECO:0000313" key="3">
    <source>
        <dbReference type="Proteomes" id="UP000440578"/>
    </source>
</evidence>
<dbReference type="InterPro" id="IPR029071">
    <property type="entry name" value="Ubiquitin-like_domsf"/>
</dbReference>
<gene>
    <name evidence="2" type="primary">COBL_1</name>
    <name evidence="2" type="ORF">FJT64_002105</name>
</gene>
<dbReference type="InterPro" id="IPR039895">
    <property type="entry name" value="COBL-like"/>
</dbReference>
<evidence type="ECO:0000256" key="1">
    <source>
        <dbReference type="SAM" id="MobiDB-lite"/>
    </source>
</evidence>
<dbReference type="Proteomes" id="UP000440578">
    <property type="component" value="Unassembled WGS sequence"/>
</dbReference>
<protein>
    <submittedName>
        <fullName evidence="2">Protein cordon-bleu</fullName>
    </submittedName>
</protein>
<dbReference type="PANTHER" id="PTHR21557:SF2">
    <property type="entry name" value="CORDON-BLEU PROTEIN-LIKE 1"/>
    <property type="match status" value="1"/>
</dbReference>
<dbReference type="AlphaFoldDB" id="A0A6A4X3U6"/>
<organism evidence="2 3">
    <name type="scientific">Amphibalanus amphitrite</name>
    <name type="common">Striped barnacle</name>
    <name type="synonym">Balanus amphitrite</name>
    <dbReference type="NCBI Taxonomy" id="1232801"/>
    <lineage>
        <taxon>Eukaryota</taxon>
        <taxon>Metazoa</taxon>
        <taxon>Ecdysozoa</taxon>
        <taxon>Arthropoda</taxon>
        <taxon>Crustacea</taxon>
        <taxon>Multicrustacea</taxon>
        <taxon>Cirripedia</taxon>
        <taxon>Thoracica</taxon>
        <taxon>Thoracicalcarea</taxon>
        <taxon>Balanomorpha</taxon>
        <taxon>Balanoidea</taxon>
        <taxon>Balanidae</taxon>
        <taxon>Amphibalaninae</taxon>
        <taxon>Amphibalanus</taxon>
    </lineage>
</organism>
<dbReference type="OrthoDB" id="8882621at2759"/>
<evidence type="ECO:0000313" key="2">
    <source>
        <dbReference type="EMBL" id="KAF0309091.1"/>
    </source>
</evidence>
<dbReference type="SUPFAM" id="SSF54236">
    <property type="entry name" value="Ubiquitin-like"/>
    <property type="match status" value="1"/>
</dbReference>
<dbReference type="PANTHER" id="PTHR21557">
    <property type="entry name" value="CORDON-BLEU"/>
    <property type="match status" value="1"/>
</dbReference>
<reference evidence="2 3" key="1">
    <citation type="submission" date="2019-07" db="EMBL/GenBank/DDBJ databases">
        <title>Draft genome assembly of a fouling barnacle, Amphibalanus amphitrite (Darwin, 1854): The first reference genome for Thecostraca.</title>
        <authorList>
            <person name="Kim W."/>
        </authorList>
    </citation>
    <scope>NUCLEOTIDE SEQUENCE [LARGE SCALE GENOMIC DNA]</scope>
    <source>
        <strain evidence="2">SNU_AA5</strain>
        <tissue evidence="2">Soma without cirri and trophi</tissue>
    </source>
</reference>
<comment type="caution">
    <text evidence="2">The sequence shown here is derived from an EMBL/GenBank/DDBJ whole genome shotgun (WGS) entry which is preliminary data.</text>
</comment>
<sequence>MAPPPLRRSGAPQVPAHAVTEDTPADMLTGQMSLSVLLPDGRHCRMNVDRGTPMMDLLIQVATANKISPGGHVIQVISDRSHSCLSYKPSTPIGTLDTTALRIVPKNKINELPSRRTKPPPQNPMADAKIRIKVYLPRNQLSAMRVSPKTPLAEILDQICKDKNLDVSRYELRHPVNVDERLRPSCCLADYKLQEVTVVPLNSRTNTVLSSADIIAMQKKSDGKRKIFAIFGKKSKPSVIESTASSDSLGERSVSPDGSDESADRPRSLSPQPPQVIQAPPRAKKRAAPKPPQINGVRICHVQCPLLRQKVVHRSICHWSAETDWSRRPQPCCNPWAWPGVGWPRAAFGGLLGP</sequence>
<keyword evidence="3" id="KW-1185">Reference proteome</keyword>
<dbReference type="Gene3D" id="3.10.20.90">
    <property type="entry name" value="Phosphatidylinositol 3-kinase Catalytic Subunit, Chain A, domain 1"/>
    <property type="match status" value="1"/>
</dbReference>
<dbReference type="GO" id="GO:0003785">
    <property type="term" value="F:actin monomer binding"/>
    <property type="evidence" value="ECO:0007669"/>
    <property type="project" value="InterPro"/>
</dbReference>
<accession>A0A6A4X3U6</accession>
<feature type="region of interest" description="Disordered" evidence="1">
    <location>
        <begin position="241"/>
        <end position="292"/>
    </location>
</feature>
<name>A0A6A4X3U6_AMPAM</name>